<comment type="caution">
    <text evidence="2">The sequence shown here is derived from an EMBL/GenBank/DDBJ whole genome shotgun (WGS) entry which is preliminary data.</text>
</comment>
<organism evidence="2 3">
    <name type="scientific">Castanea mollissima</name>
    <name type="common">Chinese chestnut</name>
    <dbReference type="NCBI Taxonomy" id="60419"/>
    <lineage>
        <taxon>Eukaryota</taxon>
        <taxon>Viridiplantae</taxon>
        <taxon>Streptophyta</taxon>
        <taxon>Embryophyta</taxon>
        <taxon>Tracheophyta</taxon>
        <taxon>Spermatophyta</taxon>
        <taxon>Magnoliopsida</taxon>
        <taxon>eudicotyledons</taxon>
        <taxon>Gunneridae</taxon>
        <taxon>Pentapetalae</taxon>
        <taxon>rosids</taxon>
        <taxon>fabids</taxon>
        <taxon>Fagales</taxon>
        <taxon>Fagaceae</taxon>
        <taxon>Castanea</taxon>
    </lineage>
</organism>
<keyword evidence="1" id="KW-0732">Signal</keyword>
<dbReference type="Proteomes" id="UP000737018">
    <property type="component" value="Unassembled WGS sequence"/>
</dbReference>
<sequence>MLLHLKSNLIFLLTDPLLYSQFPQLSQTCGQHTRGKQTKCNGMDSILKAPVGVPKGAQFSTLVYYRTRDILISYDLVCLRSET</sequence>
<evidence type="ECO:0000313" key="3">
    <source>
        <dbReference type="Proteomes" id="UP000737018"/>
    </source>
</evidence>
<name>A0A8J4R6R4_9ROSI</name>
<accession>A0A8J4R6R4</accession>
<proteinExistence type="predicted"/>
<keyword evidence="3" id="KW-1185">Reference proteome</keyword>
<evidence type="ECO:0000313" key="2">
    <source>
        <dbReference type="EMBL" id="KAF3957769.1"/>
    </source>
</evidence>
<protein>
    <submittedName>
        <fullName evidence="2">Uncharacterized protein</fullName>
    </submittedName>
</protein>
<reference evidence="2" key="1">
    <citation type="submission" date="2020-03" db="EMBL/GenBank/DDBJ databases">
        <title>Castanea mollissima Vanexum genome sequencing.</title>
        <authorList>
            <person name="Staton M."/>
        </authorList>
    </citation>
    <scope>NUCLEOTIDE SEQUENCE</scope>
    <source>
        <tissue evidence="2">Leaf</tissue>
    </source>
</reference>
<feature type="chain" id="PRO_5035187267" evidence="1">
    <location>
        <begin position="21"/>
        <end position="83"/>
    </location>
</feature>
<feature type="signal peptide" evidence="1">
    <location>
        <begin position="1"/>
        <end position="20"/>
    </location>
</feature>
<evidence type="ECO:0000256" key="1">
    <source>
        <dbReference type="SAM" id="SignalP"/>
    </source>
</evidence>
<dbReference type="EMBL" id="JRKL02002733">
    <property type="protein sequence ID" value="KAF3957769.1"/>
    <property type="molecule type" value="Genomic_DNA"/>
</dbReference>
<gene>
    <name evidence="2" type="ORF">CMV_017248</name>
</gene>
<dbReference type="AlphaFoldDB" id="A0A8J4R6R4"/>